<proteinExistence type="predicted"/>
<evidence type="ECO:0000313" key="1">
    <source>
        <dbReference type="EMBL" id="JAH54166.1"/>
    </source>
</evidence>
<organism evidence="1">
    <name type="scientific">Anguilla anguilla</name>
    <name type="common">European freshwater eel</name>
    <name type="synonym">Muraena anguilla</name>
    <dbReference type="NCBI Taxonomy" id="7936"/>
    <lineage>
        <taxon>Eukaryota</taxon>
        <taxon>Metazoa</taxon>
        <taxon>Chordata</taxon>
        <taxon>Craniata</taxon>
        <taxon>Vertebrata</taxon>
        <taxon>Euteleostomi</taxon>
        <taxon>Actinopterygii</taxon>
        <taxon>Neopterygii</taxon>
        <taxon>Teleostei</taxon>
        <taxon>Anguilliformes</taxon>
        <taxon>Anguillidae</taxon>
        <taxon>Anguilla</taxon>
    </lineage>
</organism>
<dbReference type="EMBL" id="GBXM01054411">
    <property type="protein sequence ID" value="JAH54166.1"/>
    <property type="molecule type" value="Transcribed_RNA"/>
</dbReference>
<dbReference type="AlphaFoldDB" id="A0A0E9TKM9"/>
<sequence length="32" mass="3811">MENWQKRGVSNFRELPIGCKSDLARTVFCLRR</sequence>
<name>A0A0E9TKM9_ANGAN</name>
<reference evidence="1" key="2">
    <citation type="journal article" date="2015" name="Fish Shellfish Immunol.">
        <title>Early steps in the European eel (Anguilla anguilla)-Vibrio vulnificus interaction in the gills: Role of the RtxA13 toxin.</title>
        <authorList>
            <person name="Callol A."/>
            <person name="Pajuelo D."/>
            <person name="Ebbesson L."/>
            <person name="Teles M."/>
            <person name="MacKenzie S."/>
            <person name="Amaro C."/>
        </authorList>
    </citation>
    <scope>NUCLEOTIDE SEQUENCE</scope>
</reference>
<accession>A0A0E9TKM9</accession>
<reference evidence="1" key="1">
    <citation type="submission" date="2014-11" db="EMBL/GenBank/DDBJ databases">
        <authorList>
            <person name="Amaro Gonzalez C."/>
        </authorList>
    </citation>
    <scope>NUCLEOTIDE SEQUENCE</scope>
</reference>
<protein>
    <submittedName>
        <fullName evidence="1">Uncharacterized protein</fullName>
    </submittedName>
</protein>